<keyword evidence="1" id="KW-0472">Membrane</keyword>
<dbReference type="InterPro" id="IPR026395">
    <property type="entry name" value="CshA_fibril"/>
</dbReference>
<evidence type="ECO:0000259" key="2">
    <source>
        <dbReference type="Pfam" id="PF19076"/>
    </source>
</evidence>
<feature type="transmembrane region" description="Helical" evidence="1">
    <location>
        <begin position="29"/>
        <end position="50"/>
    </location>
</feature>
<name>A0ABT8WKB7_9FLAO</name>
<keyword evidence="1" id="KW-1133">Transmembrane helix</keyword>
<gene>
    <name evidence="3" type="ORF">Q4Q40_05380</name>
</gene>
<dbReference type="RefSeq" id="WP_303300700.1">
    <property type="nucleotide sequence ID" value="NZ_JAUOEL010000001.1"/>
</dbReference>
<dbReference type="EMBL" id="JAUOEL010000001">
    <property type="protein sequence ID" value="MDO5973607.1"/>
    <property type="molecule type" value="Genomic_DNA"/>
</dbReference>
<keyword evidence="4" id="KW-1185">Reference proteome</keyword>
<evidence type="ECO:0000313" key="3">
    <source>
        <dbReference type="EMBL" id="MDO5973607.1"/>
    </source>
</evidence>
<protein>
    <recommendedName>
        <fullName evidence="2">CshA domain-containing protein</fullName>
    </recommendedName>
</protein>
<dbReference type="Proteomes" id="UP001176806">
    <property type="component" value="Unassembled WGS sequence"/>
</dbReference>
<sequence length="3591" mass="355098">MKTLVHLLLKNIHVLFFKSLELKKEQFKYSYILIFASILFSFSAVAQPTFGGAQGPTLLSGTLNQQGSRYLYTDVVVNVNGTTSNADAVITIIELNNITVNSVDTVLGVDNRFEPTTTTTADGGYAEWEIVFVEDGTANAGTNGIPIEVDSYTLQAIDVDGSEFFEALVGDNFFLEAGTSPPSGTCPQGSGVTTNLIGCPTELVVSANGPFTRFQSGSDFASGVHVGRTEYIVSITYSNVSTVRFRNGRATTGSSRLNSISFLGEVTFVTETSDPDPTNDPPVVIDNLGHVVLENSGANGPYNVLTGSSDPDGNLDSTTITLIDPGNISNLGYVGTDLVISGVGTYSVDNTGNVTFTPAANYSGNADINFRVLDTSAESSNTATLGITVCPVANNTTDSSAICESNTKTLTTTSSGGTWSVISGGGSILGTTYTPDDVAVNTSVTIRYTIPASAPCSVSTSDVTFTVNVLDDASFNYSAAAYCVDAIDPTPTITGLTGGAFSSTGGLSLTPGTGLIDVSTSTPGTYTVTYTTAGTCPNSSTASVTINALDDASFNYSAAGYCVDASDPTPTITGLTGGTFSSTLGLSLTAGTGLIDVSTSTPGTYTVTYTTAGTCPNSSTASVTINALDDASFNYSAAAYCVDASDPTPTITGLTGGTFSSTLGLSLTAGTGLIDVSASTPGTYTVTYTTAGTCPNSSTASVTINALDDASFNYSAAAYCVDASDPTPTITGLTGGTFSSTLGLSLTAGTGLIDVSTSTPGTYTVTYTTAGTCPNSSTASVTINALDDASFNYSAAAYCVDAIDPTPTITGLTGGTFSSTLGLSITAGTGLIDVSASTPGTYTVTYTTAGTCPNSSTASVTINALDDASFNYSAVAYCVDATDPTPTITGLTGGTFSSTLGLSITAGTGLIDVSASTPGTYTVTYTTAGTCPNSSTASVTINALDDASFNYSAAAYCVDASDPTPTITGLTGGTFSSTLGLSITAGTGLIDVSASTPGTYTVTYTTAGTCPNSSTASVTINALDDASFNYSAAAYCVDAIDPTPTITGLTGGTFSSTLGLSITAGTGLIDVSASTPGTYTVTYTTAGICPNSSTASVTINALDDASFNYSAAAYCVDASDPTPTITGLTGGTFSSTLGLSLTAGTGLIDVSTSTPGTYTVTYTTAGTCPNSSTASVTINALDDASFNYSAAAYCVDAIDPTPTITGLTGGTFSSTLGLSITAGTGLIDVSTSTPGTYTVTYTTAGTCPNSSTASVTINALDDASFNYSAAAYCVDASDPTPTITGLTGGTFSSTLGLSITAGTGLIDVSASTPGTYTVTYTTAGTCPNSSTASVTINALDDASFNYSAAAYCVDASDPTPTITGLTGGTFSSTLGLSITAGTGLIDVSASTPGTYTVTYTTAGTCPNSSTASVTINALDDASFNYSAAAYCVDAIDPTPTITGLTGGTFSSTLGLSITAGTGLIDVSASTPGTYTVTYTTAGTCPNSSTASVTINALDDASFNYSAAAYCVDASDPTPTITGLTGGTFSSTLGLSLTAGTGQIDVSASTPGTYTVTYTTAGTCPNSSTASVTINALDDASFNYSAAAYCVDASDPTPTITGLTGGTFSSTLGLSITAGTGLIDVSASTPGTYTVTYTTAGTCPNSSTASVTINALDDASFNYSAAAYCVDASDPTPTITGLTGGTYSSTLGLSITAGTGLIDVSASTPGTYTVTYTTAGTCPNSSTASVTINALDDASFNYSAAAYCVDAIDPTPTITGLTGGTFSSTVGLSLTAGTGLIDVSASTPGTYTVTYTTAGTCPNSSTASVTINALDDASFNYSAAAYCVDASDPTPTITGLTGGTFSSTLGLSITAGTGLIDVSASTPGTYTVTYTTAGTCPNSSIASVTINALDDASFNYSAAAYCVDAIDPTPTITGLTGGTFSSTLGLSITAGTGLIDVSASTPGTYTVTYTTAGTCPNSSTTSVTINALDDASFNYSAAAYCVDAIDPTPTITGLTGGTFSSTLGLSLTAGTGLIDVSASTPGTYTVTYTTAGTCPNSSTASVTINALDDASFNYSAAAYCVDASDPTPTITGLTSGTFSSTLGLSLTAGTGLIDVSASTPGTYTVTYTTAGTCPNSSTASVTINALDDASFNYSAAAYCVDASDPTPTITGLTGGTFSSTLGLSITAGTGLIDVSASTPGTYTVTYTTAGTCPNSSTASVTINALDDASFNYSAAAYCVDASDPTPTITGLTGGTFSSTLGLSITAGTGLIDVSASTPGTYTVTYTTAGTCPNSSTASVTINALDDASFNYSAAAYCVDASDPTPTITGLTGGTFSSTVGLSLTAGTGLIDVSTSTPGTYTVTYTTAGTCPNSSTASVTINALDDASFNYSAAAYCVDASDPTPTITGLTGGTFSSTVGLSLTAGTGLIDVSTSTPGTYTVTYTTAGTCPNSSTASVTINALDDASFNYSAAAYCVDAIDPTPTITGLTGGTFSSTLGLSLTAGTGLIDVSASTPGTYTVTYTTAGTCPNSSTASVTINALDDASFNYSAAAYCVDASDPTPTITGLTGGTFSSTLGLSLTAGTGQIDVSASTPGTYTVTYTTAGTCPNSSTASVTINALDDASFNYSAAAYCVDASDPTPTITGLTGGTFSSTLGLSITAGTGLIDVSTSTPGTYTVTYTTAGTCPNSSTASVTINALDDASFNYSAAAYCVDAIDPTPTITGLTGGTFSSTLGLSITAGTGLIDVSASTPGTYTVTYTTAGTCPNSSTASVTINALDDASFNYSAAAYCVDAIDPTPTITGLTGGTFSSTLGLSITAGTGLIDVSASTPGTYTVTYTTAGTCPNNSTASVTINALDDASFNYSAAAYCVDAIDPTPTITGLTGGTFSSTLGLSITAGTGLIDVSTSTPGTYTVTYTTAGTCPNSSTASVTINALDDASFNYSAAAYCVDAIDPTPAITGLTGGTFSSTLGLSLTAGTGLIDVSASTPGTYTVTYTTAGTCPNSSTASVTINALDDASFNYSAAAYCVDASDPTPTITGLTGGTFSSTLGLSITAGTGLIDVSTSTPGTYTVTYTTAGTCPNSSTASVTINALDDASFNYSAAAYCVDAIDPTPTITGLTGGTFSSTLGLSITAGTGLIDVSTSTPGTYTVTYTTAGTCPNSSTASVTINALDDASFNYSAAAYCVDAIDPTPTITGLTGGTFSSTLGLSLTAGTGLIDVSTSTPGTYTVTYTTAGTCPNSSTASVTINALDDASFNYSAAAYCVDAIDPTPTITGLTGGTFSSTLGLSLTAGTGLIDVSTSTPGTYTVTYTTAGTCPNSSTASVTINALDDASFNYSAAAYCVDAIDPTPTITGLTGGTFSSTLGLSITAGTGLIDVSTSTPGTYTVTYTTAGTCPNSSTASVTINALDDASFNYSAAAYCVDAIDPTPTITGLTGGTFSSTLGLSITAGTGLIDVSTSTPGTYTVTYTTAGTCPNSSTASVTINALDDASFNYSAAAYCVDASDPTPTITGLTGGTFSSTVGLSLTAGTGLIDVSASTPGTYTVTYTTAGTCPNSSTASVTINALDDASFNYSAAAYCADAIDPIPTITGLTGGTFSSTVGLSIT</sequence>
<dbReference type="Pfam" id="PF19076">
    <property type="entry name" value="CshA_repeat"/>
    <property type="match status" value="1"/>
</dbReference>
<evidence type="ECO:0000313" key="4">
    <source>
        <dbReference type="Proteomes" id="UP001176806"/>
    </source>
</evidence>
<comment type="caution">
    <text evidence="3">The sequence shown here is derived from an EMBL/GenBank/DDBJ whole genome shotgun (WGS) entry which is preliminary data.</text>
</comment>
<feature type="domain" description="CshA" evidence="2">
    <location>
        <begin position="314"/>
        <end position="377"/>
    </location>
</feature>
<reference evidence="3" key="1">
    <citation type="submission" date="2023-07" db="EMBL/GenBank/DDBJ databases">
        <title>Two novel species in the genus Flavivirga.</title>
        <authorList>
            <person name="Kwon K."/>
        </authorList>
    </citation>
    <scope>NUCLEOTIDE SEQUENCE</scope>
    <source>
        <strain evidence="3">KACC 14158</strain>
    </source>
</reference>
<keyword evidence="1" id="KW-0812">Transmembrane</keyword>
<accession>A0ABT8WKB7</accession>
<organism evidence="3 4">
    <name type="scientific">Flavivirga jejuensis</name>
    <dbReference type="NCBI Taxonomy" id="870487"/>
    <lineage>
        <taxon>Bacteria</taxon>
        <taxon>Pseudomonadati</taxon>
        <taxon>Bacteroidota</taxon>
        <taxon>Flavobacteriia</taxon>
        <taxon>Flavobacteriales</taxon>
        <taxon>Flavobacteriaceae</taxon>
        <taxon>Flavivirga</taxon>
    </lineage>
</organism>
<evidence type="ECO:0000256" key="1">
    <source>
        <dbReference type="SAM" id="Phobius"/>
    </source>
</evidence>
<feature type="non-terminal residue" evidence="3">
    <location>
        <position position="3591"/>
    </location>
</feature>
<proteinExistence type="predicted"/>